<feature type="non-terminal residue" evidence="3">
    <location>
        <position position="221"/>
    </location>
</feature>
<dbReference type="Proteomes" id="UP000193944">
    <property type="component" value="Unassembled WGS sequence"/>
</dbReference>
<gene>
    <name evidence="3" type="ORF">BCR32DRAFT_268442</name>
</gene>
<sequence>MNMNNNINNNLNNVNNNNNNVNVNMNNNINNNLNNANSNNTNYNNSKQQYIHDDPYEYCDVPSYSDTLSRISIINISSSNNLYTDLSFNSNFFGVDSFTEEIINEKQNELENEKEKNLHQNNIDKNDYHISYHPKYNIDINYPSLAEQKKNIRNHKRIRSCSPTRHDYFSPDKIEYHPRSFDIISYDDSSNFYPIIKNNYNNNDHNMNNNNNNNNKNSNIS</sequence>
<organism evidence="3 4">
    <name type="scientific">Anaeromyces robustus</name>
    <dbReference type="NCBI Taxonomy" id="1754192"/>
    <lineage>
        <taxon>Eukaryota</taxon>
        <taxon>Fungi</taxon>
        <taxon>Fungi incertae sedis</taxon>
        <taxon>Chytridiomycota</taxon>
        <taxon>Chytridiomycota incertae sedis</taxon>
        <taxon>Neocallimastigomycetes</taxon>
        <taxon>Neocallimastigales</taxon>
        <taxon>Neocallimastigaceae</taxon>
        <taxon>Anaeromyces</taxon>
    </lineage>
</organism>
<reference evidence="3 4" key="2">
    <citation type="submission" date="2016-08" db="EMBL/GenBank/DDBJ databases">
        <title>Pervasive Adenine N6-methylation of Active Genes in Fungi.</title>
        <authorList>
            <consortium name="DOE Joint Genome Institute"/>
            <person name="Mondo S.J."/>
            <person name="Dannebaum R.O."/>
            <person name="Kuo R.C."/>
            <person name="Labutti K."/>
            <person name="Haridas S."/>
            <person name="Kuo A."/>
            <person name="Salamov A."/>
            <person name="Ahrendt S.R."/>
            <person name="Lipzen A."/>
            <person name="Sullivan W."/>
            <person name="Andreopoulos W.B."/>
            <person name="Clum A."/>
            <person name="Lindquist E."/>
            <person name="Daum C."/>
            <person name="Ramamoorthy G.K."/>
            <person name="Gryganskyi A."/>
            <person name="Culley D."/>
            <person name="Magnuson J.K."/>
            <person name="James T.Y."/>
            <person name="O'Malley M.A."/>
            <person name="Stajich J.E."/>
            <person name="Spatafora J.W."/>
            <person name="Visel A."/>
            <person name="Grigoriev I.V."/>
        </authorList>
    </citation>
    <scope>NUCLEOTIDE SEQUENCE [LARGE SCALE GENOMIC DNA]</scope>
    <source>
        <strain evidence="3 4">S4</strain>
    </source>
</reference>
<evidence type="ECO:0000313" key="4">
    <source>
        <dbReference type="Proteomes" id="UP000193944"/>
    </source>
</evidence>
<feature type="region of interest" description="Disordered" evidence="2">
    <location>
        <begin position="200"/>
        <end position="221"/>
    </location>
</feature>
<evidence type="ECO:0000313" key="3">
    <source>
        <dbReference type="EMBL" id="ORX81174.1"/>
    </source>
</evidence>
<name>A0A1Y1X763_9FUNG</name>
<evidence type="ECO:0000256" key="1">
    <source>
        <dbReference type="SAM" id="Coils"/>
    </source>
</evidence>
<accession>A0A1Y1X763</accession>
<keyword evidence="4" id="KW-1185">Reference proteome</keyword>
<keyword evidence="1" id="KW-0175">Coiled coil</keyword>
<protein>
    <submittedName>
        <fullName evidence="3">Uncharacterized protein</fullName>
    </submittedName>
</protein>
<proteinExistence type="predicted"/>
<dbReference type="EMBL" id="MCFG01000125">
    <property type="protein sequence ID" value="ORX81174.1"/>
    <property type="molecule type" value="Genomic_DNA"/>
</dbReference>
<dbReference type="STRING" id="1754192.A0A1Y1X763"/>
<evidence type="ECO:0000256" key="2">
    <source>
        <dbReference type="SAM" id="MobiDB-lite"/>
    </source>
</evidence>
<comment type="caution">
    <text evidence="3">The sequence shown here is derived from an EMBL/GenBank/DDBJ whole genome shotgun (WGS) entry which is preliminary data.</text>
</comment>
<feature type="coiled-coil region" evidence="1">
    <location>
        <begin position="4"/>
        <end position="46"/>
    </location>
</feature>
<reference evidence="3 4" key="1">
    <citation type="submission" date="2016-08" db="EMBL/GenBank/DDBJ databases">
        <title>A Parts List for Fungal Cellulosomes Revealed by Comparative Genomics.</title>
        <authorList>
            <consortium name="DOE Joint Genome Institute"/>
            <person name="Haitjema C.H."/>
            <person name="Gilmore S.P."/>
            <person name="Henske J.K."/>
            <person name="Solomon K.V."/>
            <person name="De Groot R."/>
            <person name="Kuo A."/>
            <person name="Mondo S.J."/>
            <person name="Salamov A.A."/>
            <person name="Labutti K."/>
            <person name="Zhao Z."/>
            <person name="Chiniquy J."/>
            <person name="Barry K."/>
            <person name="Brewer H.M."/>
            <person name="Purvine S.O."/>
            <person name="Wright A.T."/>
            <person name="Boxma B."/>
            <person name="Van Alen T."/>
            <person name="Hackstein J.H."/>
            <person name="Baker S.E."/>
            <person name="Grigoriev I.V."/>
            <person name="O'Malley M.A."/>
        </authorList>
    </citation>
    <scope>NUCLEOTIDE SEQUENCE [LARGE SCALE GENOMIC DNA]</scope>
    <source>
        <strain evidence="3 4">S4</strain>
    </source>
</reference>
<dbReference type="AlphaFoldDB" id="A0A1Y1X763"/>